<dbReference type="Pfam" id="PF03094">
    <property type="entry name" value="Mlo"/>
    <property type="match status" value="1"/>
</dbReference>
<protein>
    <recommendedName>
        <fullName evidence="8">MLO-like protein</fullName>
    </recommendedName>
</protein>
<feature type="compositionally biased region" description="Polar residues" evidence="9">
    <location>
        <begin position="444"/>
        <end position="458"/>
    </location>
</feature>
<evidence type="ECO:0000256" key="4">
    <source>
        <dbReference type="ARBA" id="ARBA00022821"/>
    </source>
</evidence>
<dbReference type="Proteomes" id="UP000594263">
    <property type="component" value="Unplaced"/>
</dbReference>
<feature type="transmembrane region" description="Helical" evidence="10">
    <location>
        <begin position="282"/>
        <end position="304"/>
    </location>
</feature>
<evidence type="ECO:0000256" key="10">
    <source>
        <dbReference type="SAM" id="Phobius"/>
    </source>
</evidence>
<dbReference type="Gramene" id="Kaladp0101s0033.1.v1.1">
    <property type="protein sequence ID" value="Kaladp0101s0033.1.v1.1"/>
    <property type="gene ID" value="Kaladp0101s0033.v1.1"/>
</dbReference>
<evidence type="ECO:0000256" key="5">
    <source>
        <dbReference type="ARBA" id="ARBA00022989"/>
    </source>
</evidence>
<feature type="region of interest" description="Disordered" evidence="9">
    <location>
        <begin position="428"/>
        <end position="458"/>
    </location>
</feature>
<proteinExistence type="inferred from homology"/>
<comment type="subcellular location">
    <subcellularLocation>
        <location evidence="1 8">Membrane</location>
        <topology evidence="1 8">Multi-pass membrane protein</topology>
    </subcellularLocation>
</comment>
<comment type="function">
    <text evidence="8">May be involved in modulation of pathogen defense and leaf cell death.</text>
</comment>
<keyword evidence="8" id="KW-0112">Calmodulin-binding</keyword>
<keyword evidence="6 8" id="KW-0472">Membrane</keyword>
<sequence>MADYRKERSLEGTPTWAVAVVCFVLVAISLVIEKLIHHLGHFLKRKNKPALVEALEKIKAELMLLGFISLLLVVLGGPISQICVHEHLGNSWRPCGELDEKKVEKGYKNDYCTKNNKLAFVSSYGIHQLHIFIFVLALFHVLYCIMTLGLGSIKMRKWKSWEDETKTIEYQYSNDPERFRFARDTSFGRRHLNAWSQSTVLLWTQCFFRQFFQSVTKVDYLTLRHGFIAAHLAPGTETRFDFQKYIRRSLEEDFKVVVGISPLIWFMAVLFLLTHTNGSYSYLWLPFIPLIIILLVSTKLQVIITRMGLRIQERGDVVKGTPVVQPGDDLFWFNNPRFMLFCIHFCLFLNAFQLAFFVWSWYEFGLISCYHQTKADVAIRISMGVVIQLLCSYTTLPLYALVTQMGSSMKSTIFDDRVATALKSWHRTAKKHTKHGKHTESTTPLTSRPGTPTGSQSPMHLLQNFRQMESYPSTPTRRHGDHNHWDTEGSHSPHKDEDSVHTHQFAQPSMELPPGPGPVRTNAQQHEINIGESDFSFEKSPNR</sequence>
<evidence type="ECO:0000256" key="8">
    <source>
        <dbReference type="RuleBase" id="RU280816"/>
    </source>
</evidence>
<dbReference type="GO" id="GO:0005516">
    <property type="term" value="F:calmodulin binding"/>
    <property type="evidence" value="ECO:0007669"/>
    <property type="project" value="UniProtKB-KW"/>
</dbReference>
<keyword evidence="12" id="KW-1185">Reference proteome</keyword>
<dbReference type="AlphaFoldDB" id="A0A7N0V5N7"/>
<dbReference type="GO" id="GO:0006952">
    <property type="term" value="P:defense response"/>
    <property type="evidence" value="ECO:0007669"/>
    <property type="project" value="UniProtKB-KW"/>
</dbReference>
<comment type="similarity">
    <text evidence="2 8">Belongs to the MLO family.</text>
</comment>
<keyword evidence="7 8" id="KW-0568">Pathogenesis-related protein</keyword>
<reference evidence="11" key="1">
    <citation type="submission" date="2021-01" db="UniProtKB">
        <authorList>
            <consortium name="EnsemblPlants"/>
        </authorList>
    </citation>
    <scope>IDENTIFICATION</scope>
</reference>
<dbReference type="PANTHER" id="PTHR31942">
    <property type="entry name" value="MLO-LIKE PROTEIN 1"/>
    <property type="match status" value="1"/>
</dbReference>
<keyword evidence="3 8" id="KW-0812">Transmembrane</keyword>
<evidence type="ECO:0000313" key="11">
    <source>
        <dbReference type="EnsemblPlants" id="Kaladp0101s0033.1.v1.1"/>
    </source>
</evidence>
<feature type="region of interest" description="Disordered" evidence="9">
    <location>
        <begin position="471"/>
        <end position="543"/>
    </location>
</feature>
<feature type="transmembrane region" description="Helical" evidence="10">
    <location>
        <begin position="338"/>
        <end position="361"/>
    </location>
</feature>
<evidence type="ECO:0000256" key="3">
    <source>
        <dbReference type="ARBA" id="ARBA00022692"/>
    </source>
</evidence>
<keyword evidence="5 8" id="KW-1133">Transmembrane helix</keyword>
<organism evidence="11 12">
    <name type="scientific">Kalanchoe fedtschenkoi</name>
    <name type="common">Lavender scallops</name>
    <name type="synonym">South American air plant</name>
    <dbReference type="NCBI Taxonomy" id="63787"/>
    <lineage>
        <taxon>Eukaryota</taxon>
        <taxon>Viridiplantae</taxon>
        <taxon>Streptophyta</taxon>
        <taxon>Embryophyta</taxon>
        <taxon>Tracheophyta</taxon>
        <taxon>Spermatophyta</taxon>
        <taxon>Magnoliopsida</taxon>
        <taxon>eudicotyledons</taxon>
        <taxon>Gunneridae</taxon>
        <taxon>Pentapetalae</taxon>
        <taxon>Saxifragales</taxon>
        <taxon>Crassulaceae</taxon>
        <taxon>Kalanchoe</taxon>
    </lineage>
</organism>
<feature type="transmembrane region" description="Helical" evidence="10">
    <location>
        <begin position="381"/>
        <end position="402"/>
    </location>
</feature>
<feature type="transmembrane region" description="Helical" evidence="10">
    <location>
        <begin position="62"/>
        <end position="82"/>
    </location>
</feature>
<feature type="compositionally biased region" description="Basic and acidic residues" evidence="9">
    <location>
        <begin position="482"/>
        <end position="501"/>
    </location>
</feature>
<evidence type="ECO:0000256" key="2">
    <source>
        <dbReference type="ARBA" id="ARBA00006574"/>
    </source>
</evidence>
<evidence type="ECO:0000256" key="1">
    <source>
        <dbReference type="ARBA" id="ARBA00004141"/>
    </source>
</evidence>
<feature type="compositionally biased region" description="Basic residues" evidence="9">
    <location>
        <begin position="428"/>
        <end position="437"/>
    </location>
</feature>
<keyword evidence="4 8" id="KW-0611">Plant defense</keyword>
<gene>
    <name evidence="8" type="primary">MLO</name>
</gene>
<dbReference type="GO" id="GO:0016020">
    <property type="term" value="C:membrane"/>
    <property type="evidence" value="ECO:0007669"/>
    <property type="project" value="UniProtKB-SubCell"/>
</dbReference>
<feature type="transmembrane region" description="Helical" evidence="10">
    <location>
        <begin position="254"/>
        <end position="276"/>
    </location>
</feature>
<comment type="domain">
    <text evidence="8">The C-terminus contains a calmodulin-binding domain, which binds calmodulin in a calcium-dependent fashion.</text>
</comment>
<accession>A0A7N0V5N7</accession>
<name>A0A7N0V5N7_KALFE</name>
<dbReference type="InterPro" id="IPR004326">
    <property type="entry name" value="Mlo"/>
</dbReference>
<evidence type="ECO:0000256" key="6">
    <source>
        <dbReference type="ARBA" id="ARBA00023136"/>
    </source>
</evidence>
<dbReference type="EnsemblPlants" id="Kaladp0101s0033.1.v1.1">
    <property type="protein sequence ID" value="Kaladp0101s0033.1.v1.1"/>
    <property type="gene ID" value="Kaladp0101s0033.v1.1"/>
</dbReference>
<evidence type="ECO:0000313" key="12">
    <source>
        <dbReference type="Proteomes" id="UP000594263"/>
    </source>
</evidence>
<dbReference type="OMA" id="HRDIGVP"/>
<evidence type="ECO:0000256" key="9">
    <source>
        <dbReference type="SAM" id="MobiDB-lite"/>
    </source>
</evidence>
<feature type="transmembrane region" description="Helical" evidence="10">
    <location>
        <begin position="16"/>
        <end position="36"/>
    </location>
</feature>
<evidence type="ECO:0000256" key="7">
    <source>
        <dbReference type="ARBA" id="ARBA00023265"/>
    </source>
</evidence>
<feature type="transmembrane region" description="Helical" evidence="10">
    <location>
        <begin position="129"/>
        <end position="150"/>
    </location>
</feature>
<dbReference type="PANTHER" id="PTHR31942:SF84">
    <property type="entry name" value="MLO-LIKE PROTEIN 12"/>
    <property type="match status" value="1"/>
</dbReference>